<gene>
    <name evidence="4" type="ORF">BHS09_10420</name>
</gene>
<keyword evidence="1" id="KW-1133">Transmembrane helix</keyword>
<feature type="transmembrane region" description="Helical" evidence="1">
    <location>
        <begin position="936"/>
        <end position="956"/>
    </location>
</feature>
<protein>
    <submittedName>
        <fullName evidence="4">CHAT domain-containing protein</fullName>
    </submittedName>
</protein>
<feature type="chain" id="PRO_5042219998" evidence="2">
    <location>
        <begin position="32"/>
        <end position="984"/>
    </location>
</feature>
<evidence type="ECO:0000313" key="5">
    <source>
        <dbReference type="Proteomes" id="UP000320179"/>
    </source>
</evidence>
<dbReference type="Proteomes" id="UP000320179">
    <property type="component" value="Chromosome"/>
</dbReference>
<dbReference type="InterPro" id="IPR011990">
    <property type="entry name" value="TPR-like_helical_dom_sf"/>
</dbReference>
<feature type="signal peptide" evidence="2">
    <location>
        <begin position="1"/>
        <end position="31"/>
    </location>
</feature>
<reference evidence="4 5" key="1">
    <citation type="journal article" date="2019" name="Science">
        <title>Social genes are selection hotspots in kin groups of a soil microbe.</title>
        <authorList>
            <person name="Wielgoss S."/>
            <person name="Wolfensberger R."/>
            <person name="Sun L."/>
            <person name="Fiegna F."/>
            <person name="Velicer G.J."/>
        </authorList>
    </citation>
    <scope>NUCLEOTIDE SEQUENCE [LARGE SCALE GENOMIC DNA]</scope>
    <source>
        <strain evidence="4 5">MC3.5.9c15</strain>
    </source>
</reference>
<organism evidence="4 5">
    <name type="scientific">Myxococcus xanthus</name>
    <dbReference type="NCBI Taxonomy" id="34"/>
    <lineage>
        <taxon>Bacteria</taxon>
        <taxon>Pseudomonadati</taxon>
        <taxon>Myxococcota</taxon>
        <taxon>Myxococcia</taxon>
        <taxon>Myxococcales</taxon>
        <taxon>Cystobacterineae</taxon>
        <taxon>Myxococcaceae</taxon>
        <taxon>Myxococcus</taxon>
    </lineage>
</organism>
<feature type="domain" description="CHAT" evidence="3">
    <location>
        <begin position="627"/>
        <end position="921"/>
    </location>
</feature>
<dbReference type="Gene3D" id="1.25.40.10">
    <property type="entry name" value="Tetratricopeptide repeat domain"/>
    <property type="match status" value="1"/>
</dbReference>
<keyword evidence="2" id="KW-0732">Signal</keyword>
<dbReference type="SUPFAM" id="SSF48452">
    <property type="entry name" value="TPR-like"/>
    <property type="match status" value="1"/>
</dbReference>
<sequence length="984" mass="106394">MSLRTHRSEGSNRRLLSFLMGVILSVCPALAFSAAPSHPQPPSLESCRERFASQPEGRDAAMCFYQCAQVTSARDAVVRELTALMERHPDHGWLPLVLGHVGMLSSGKEAEGPYRRAAQTFRRLQDAEGEVLAAINLRAILLAQGRTEEAWDWTRRVVEVASASGRPELHARALIVEASQLYEVALDLGRAFRVLKRAEPLVFPDGAEGLKKQYLSVMSTVSERLGRLEEASDVNARLVELTRSTGDLFLEAHARFTLANVALRRLERDHVPADRARALELARQAMAAAERAGNPTLVARAVRLTADLLGDTPEEHREADALLERCMALAESLDSDERRLACLWTRAERRAGVDPAGAIQDSEASLRLASEGNDPLFLALALRGRGTVAYRTQPLPQALAHAERALDALESLRQTQSDAFSQAELFATWARDYHRLAGWTLEAGGATGKPATLPFREAVSRAFAVSERLRARTLLDALVAFRARADSGDTPERRAQRSEVQSRLVAVQRQLLDPSLASAGREAALNELQELERRERDLRPAPRHGVREFASLASVENGLREDEALLVFLVGDDEDLSGTSAGGAWLFVVTRGRTHVHRIPERTRLAAAATLFSGLVERRDDSERGAAVALHAQLLGPALAGLPPTVRRLLLVPDGPLHDLPFAALRERRDGPPLVARYELALVPSASLWRHWHGEAPFTPVGEALVLADPEWGLGHGVSRPAARSRAGIFDEAAQLGALPEARREGLGVERELRDTRVVPRLLVGTEASERALKSADLSLVRVLHMAAHAVVDAESPERSALVLAPGAEDEDGILQPREIIRLRLDGALVVLSACRSASGAVLPGEGVLSLARAFFEAGSSAVVASLWPLRDAEAADLVEHFYRHLATGLSVSAALRAAQLEAIDAGLPPAAWAGLVVLGDAALVAAAPREDGAPMLSGLAGALVIAAALLGLLALRRWGRSSSERSKPVRRAGDARGLRFRGR</sequence>
<evidence type="ECO:0000256" key="1">
    <source>
        <dbReference type="SAM" id="Phobius"/>
    </source>
</evidence>
<dbReference type="AlphaFoldDB" id="A0AAE6FY63"/>
<dbReference type="PANTHER" id="PTHR10098">
    <property type="entry name" value="RAPSYN-RELATED"/>
    <property type="match status" value="1"/>
</dbReference>
<keyword evidence="1" id="KW-0812">Transmembrane</keyword>
<evidence type="ECO:0000259" key="3">
    <source>
        <dbReference type="Pfam" id="PF12770"/>
    </source>
</evidence>
<dbReference type="PANTHER" id="PTHR10098:SF108">
    <property type="entry name" value="TETRATRICOPEPTIDE REPEAT PROTEIN 28"/>
    <property type="match status" value="1"/>
</dbReference>
<dbReference type="EMBL" id="CP017174">
    <property type="protein sequence ID" value="QDE67367.1"/>
    <property type="molecule type" value="Genomic_DNA"/>
</dbReference>
<evidence type="ECO:0000313" key="4">
    <source>
        <dbReference type="EMBL" id="QDE67367.1"/>
    </source>
</evidence>
<dbReference type="InterPro" id="IPR024983">
    <property type="entry name" value="CHAT_dom"/>
</dbReference>
<evidence type="ECO:0000256" key="2">
    <source>
        <dbReference type="SAM" id="SignalP"/>
    </source>
</evidence>
<dbReference type="Pfam" id="PF12770">
    <property type="entry name" value="CHAT"/>
    <property type="match status" value="1"/>
</dbReference>
<accession>A0AAE6FY63</accession>
<proteinExistence type="predicted"/>
<name>A0AAE6FY63_MYXXA</name>
<keyword evidence="1" id="KW-0472">Membrane</keyword>